<sequence>MRSYQAMLNNGETLPIIGMGTYSGENDRETTEKAIRAAIKMGYRHFDTAKIYGSELALGNALRRAIHDGLIEREDIHVTSKLWSSDHHDPVDAIQQTLQRLGMEYIDMYLVHWPVALKAWVDYPVPAEEDFEELDMENTWSGMERCLEMGLCKSIGVSNFSSRKIEELINFACVTPVVNQVEMHPMWRQSKLRSICGDYGIHVSAYSPLGGPGNAWGTTAVVDHPIIQSIAHKHNATPAQIALRWGLYQGSSVIVKSFNPRRMKENIGALDLTLDDWDLFEIEKMEERKIMRAEYLINDTTNIHITSKLWSSDHHDPVDALQQTLRRLGMEYIDMYLVHWPVALKAWVDYPIPAEEDFEELDMENTWSGMERCLEMGLCRSIGVSNFSSTKIQHLLDFACVTPVVNQVEMHPMWRQRKLRSICREYGIHVSAYSPLGGPGNAWGTTNVVDHPIIKSIAQKHNATPAQMGYRHFDTAKIYGSEVAVGNALRRAIHDGLVEREDIHITSKLWSSDHHDPVNALQQTLRRLGMEYIDMYLVHWPVALKASVDYPIPAEEDFEELDMENTWSDMERCLEMGLCRSIGVSNFSSTKIQHLLDFACVTPVVNQVEMHPMWRQRKLRSICREYGIHVSAYSPLGGPGNAWGTTNVVDHPIIKSIAHKHNATPAQVALRWGLCQGSSVIAKSFNMGRMKENMGALNLKLDEWDLIDINKMEERKIMRGEWLSNHTTSPYRNIQELWDDEI</sequence>
<feature type="domain" description="NADP-dependent oxidoreductase" evidence="3">
    <location>
        <begin position="17"/>
        <end position="285"/>
    </location>
</feature>
<dbReference type="FunFam" id="3.20.20.100:FF:000013">
    <property type="entry name" value="NADPH-dependent codeinone reductase 1-1"/>
    <property type="match status" value="2"/>
</dbReference>
<feature type="domain" description="NADP-dependent oxidoreductase" evidence="3">
    <location>
        <begin position="463"/>
        <end position="711"/>
    </location>
</feature>
<dbReference type="InterPro" id="IPR023210">
    <property type="entry name" value="NADP_OxRdtase_dom"/>
</dbReference>
<dbReference type="InParanoid" id="A0A3Q7GAU0"/>
<dbReference type="AlphaFoldDB" id="A0A3Q7GAU0"/>
<dbReference type="SUPFAM" id="SSF51430">
    <property type="entry name" value="NAD(P)-linked oxidoreductase"/>
    <property type="match status" value="3"/>
</dbReference>
<dbReference type="PROSITE" id="PS00062">
    <property type="entry name" value="ALDOKETO_REDUCTASE_2"/>
    <property type="match status" value="3"/>
</dbReference>
<reference evidence="4" key="1">
    <citation type="journal article" date="2012" name="Nature">
        <title>The tomato genome sequence provides insights into fleshy fruit evolution.</title>
        <authorList>
            <consortium name="Tomato Genome Consortium"/>
        </authorList>
    </citation>
    <scope>NUCLEOTIDE SEQUENCE [LARGE SCALE GENOMIC DNA]</scope>
    <source>
        <strain evidence="4">cv. Heinz 1706</strain>
    </source>
</reference>
<evidence type="ECO:0000313" key="4">
    <source>
        <dbReference type="EnsemblPlants" id="Solyc03g093270.3.1"/>
    </source>
</evidence>
<keyword evidence="2" id="KW-0521">NADP</keyword>
<dbReference type="PANTHER" id="PTHR11732">
    <property type="entry name" value="ALDO/KETO REDUCTASE"/>
    <property type="match status" value="1"/>
</dbReference>
<protein>
    <recommendedName>
        <fullName evidence="3">NADP-dependent oxidoreductase domain-containing protein</fullName>
    </recommendedName>
</protein>
<dbReference type="OMA" id="MKACQKE"/>
<accession>A0A3Q7GAU0</accession>
<dbReference type="PROSITE" id="PS00063">
    <property type="entry name" value="ALDOKETO_REDUCTASE_3"/>
    <property type="match status" value="2"/>
</dbReference>
<dbReference type="InterPro" id="IPR020471">
    <property type="entry name" value="AKR"/>
</dbReference>
<dbReference type="InterPro" id="IPR018170">
    <property type="entry name" value="Aldo/ket_reductase_CS"/>
</dbReference>
<dbReference type="GO" id="GO:0004032">
    <property type="term" value="F:aldose reductase (NADPH) activity"/>
    <property type="evidence" value="ECO:0000318"/>
    <property type="project" value="GO_Central"/>
</dbReference>
<dbReference type="PROSITE" id="PS00798">
    <property type="entry name" value="ALDOKETO_REDUCTASE_1"/>
    <property type="match status" value="2"/>
</dbReference>
<proteinExistence type="inferred from homology"/>
<evidence type="ECO:0000256" key="1">
    <source>
        <dbReference type="ARBA" id="ARBA00007905"/>
    </source>
</evidence>
<evidence type="ECO:0000259" key="3">
    <source>
        <dbReference type="Pfam" id="PF00248"/>
    </source>
</evidence>
<dbReference type="Gramene" id="Solyc03g093270.3.1">
    <property type="protein sequence ID" value="Solyc03g093270.3.1"/>
    <property type="gene ID" value="Solyc03g093270.3"/>
</dbReference>
<evidence type="ECO:0000256" key="2">
    <source>
        <dbReference type="ARBA" id="ARBA00022857"/>
    </source>
</evidence>
<dbReference type="PRINTS" id="PR00069">
    <property type="entry name" value="ALDKETRDTASE"/>
</dbReference>
<dbReference type="Proteomes" id="UP000004994">
    <property type="component" value="Chromosome 3"/>
</dbReference>
<evidence type="ECO:0000313" key="5">
    <source>
        <dbReference type="Proteomes" id="UP000004994"/>
    </source>
</evidence>
<dbReference type="STRING" id="4081.A0A3Q7GAU0"/>
<reference evidence="4" key="2">
    <citation type="submission" date="2019-01" db="UniProtKB">
        <authorList>
            <consortium name="EnsemblPlants"/>
        </authorList>
    </citation>
    <scope>IDENTIFICATION</scope>
    <source>
        <strain evidence="4">cv. Heinz 1706</strain>
    </source>
</reference>
<dbReference type="EnsemblPlants" id="Solyc03g093270.3.1">
    <property type="protein sequence ID" value="Solyc03g093270.3.1"/>
    <property type="gene ID" value="Solyc03g093270.3"/>
</dbReference>
<dbReference type="PaxDb" id="4081-Solyc03g093270.2.1"/>
<feature type="domain" description="NADP-dependent oxidoreductase" evidence="3">
    <location>
        <begin position="302"/>
        <end position="438"/>
    </location>
</feature>
<dbReference type="InterPro" id="IPR036812">
    <property type="entry name" value="NAD(P)_OxRdtase_dom_sf"/>
</dbReference>
<keyword evidence="5" id="KW-1185">Reference proteome</keyword>
<dbReference type="Gene3D" id="3.20.20.100">
    <property type="entry name" value="NADP-dependent oxidoreductase domain"/>
    <property type="match status" value="3"/>
</dbReference>
<dbReference type="GO" id="GO:0035835">
    <property type="term" value="P:indole alkaloid biosynthetic process"/>
    <property type="evidence" value="ECO:0007669"/>
    <property type="project" value="UniProtKB-ARBA"/>
</dbReference>
<dbReference type="GO" id="GO:0005829">
    <property type="term" value="C:cytosol"/>
    <property type="evidence" value="ECO:0000318"/>
    <property type="project" value="GO_Central"/>
</dbReference>
<name>A0A3Q7GAU0_SOLLC</name>
<dbReference type="Pfam" id="PF00248">
    <property type="entry name" value="Aldo_ket_red"/>
    <property type="match status" value="3"/>
</dbReference>
<comment type="similarity">
    <text evidence="1">Belongs to the aldo/keto reductase family.</text>
</comment>
<organism evidence="4">
    <name type="scientific">Solanum lycopersicum</name>
    <name type="common">Tomato</name>
    <name type="synonym">Lycopersicon esculentum</name>
    <dbReference type="NCBI Taxonomy" id="4081"/>
    <lineage>
        <taxon>Eukaryota</taxon>
        <taxon>Viridiplantae</taxon>
        <taxon>Streptophyta</taxon>
        <taxon>Embryophyta</taxon>
        <taxon>Tracheophyta</taxon>
        <taxon>Spermatophyta</taxon>
        <taxon>Magnoliopsida</taxon>
        <taxon>eudicotyledons</taxon>
        <taxon>Gunneridae</taxon>
        <taxon>Pentapetalae</taxon>
        <taxon>asterids</taxon>
        <taxon>lamiids</taxon>
        <taxon>Solanales</taxon>
        <taxon>Solanaceae</taxon>
        <taxon>Solanoideae</taxon>
        <taxon>Solaneae</taxon>
        <taxon>Solanum</taxon>
        <taxon>Solanum subgen. Lycopersicon</taxon>
    </lineage>
</organism>